<gene>
    <name evidence="1" type="ORF">GCM10022207_05260</name>
</gene>
<accession>A0ABP7JKF1</accession>
<protein>
    <recommendedName>
        <fullName evidence="3">Integral membrane protein</fullName>
    </recommendedName>
</protein>
<evidence type="ECO:0000313" key="2">
    <source>
        <dbReference type="Proteomes" id="UP001501563"/>
    </source>
</evidence>
<dbReference type="EMBL" id="BAAAZA010000001">
    <property type="protein sequence ID" value="GAA3847085.1"/>
    <property type="molecule type" value="Genomic_DNA"/>
</dbReference>
<name>A0ABP7JKF1_9ACTN</name>
<sequence length="194" mass="20154">MGVSWTVRSLRAAVFAVVCVLLAAGGHALATGTVPPARVEAAGVLPVFALSVVLAGRERSLLGIGTAMLLVQGGLHLAFDAAAPPVAPMHMAGMAHGMHMAAQPHAMTPHAVGAHLAAALTASWCLRRGEAALWSLLRKAVALVPGLAAWWRTAPLPAYGGTPLPYTYRRPLRQALLRHALSRRGPPPGTPYAI</sequence>
<dbReference type="Proteomes" id="UP001501563">
    <property type="component" value="Unassembled WGS sequence"/>
</dbReference>
<evidence type="ECO:0008006" key="3">
    <source>
        <dbReference type="Google" id="ProtNLM"/>
    </source>
</evidence>
<reference evidence="2" key="1">
    <citation type="journal article" date="2019" name="Int. J. Syst. Evol. Microbiol.">
        <title>The Global Catalogue of Microorganisms (GCM) 10K type strain sequencing project: providing services to taxonomists for standard genome sequencing and annotation.</title>
        <authorList>
            <consortium name="The Broad Institute Genomics Platform"/>
            <consortium name="The Broad Institute Genome Sequencing Center for Infectious Disease"/>
            <person name="Wu L."/>
            <person name="Ma J."/>
        </authorList>
    </citation>
    <scope>NUCLEOTIDE SEQUENCE [LARGE SCALE GENOMIC DNA]</scope>
    <source>
        <strain evidence="2">JCM 16578</strain>
    </source>
</reference>
<proteinExistence type="predicted"/>
<organism evidence="1 2">
    <name type="scientific">Streptomyces lannensis</name>
    <dbReference type="NCBI Taxonomy" id="766498"/>
    <lineage>
        <taxon>Bacteria</taxon>
        <taxon>Bacillati</taxon>
        <taxon>Actinomycetota</taxon>
        <taxon>Actinomycetes</taxon>
        <taxon>Kitasatosporales</taxon>
        <taxon>Streptomycetaceae</taxon>
        <taxon>Streptomyces</taxon>
    </lineage>
</organism>
<evidence type="ECO:0000313" key="1">
    <source>
        <dbReference type="EMBL" id="GAA3847085.1"/>
    </source>
</evidence>
<comment type="caution">
    <text evidence="1">The sequence shown here is derived from an EMBL/GenBank/DDBJ whole genome shotgun (WGS) entry which is preliminary data.</text>
</comment>
<keyword evidence="2" id="KW-1185">Reference proteome</keyword>